<accession>A0A811YSW0</accession>
<dbReference type="SUPFAM" id="SSF48726">
    <property type="entry name" value="Immunoglobulin"/>
    <property type="match status" value="1"/>
</dbReference>
<keyword evidence="1 3" id="KW-0732">Signal</keyword>
<evidence type="ECO:0000256" key="3">
    <source>
        <dbReference type="SAM" id="SignalP"/>
    </source>
</evidence>
<dbReference type="GO" id="GO:0002376">
    <property type="term" value="P:immune system process"/>
    <property type="evidence" value="ECO:0007669"/>
    <property type="project" value="UniProtKB-KW"/>
</dbReference>
<evidence type="ECO:0000259" key="4">
    <source>
        <dbReference type="SMART" id="SM00406"/>
    </source>
</evidence>
<evidence type="ECO:0000256" key="1">
    <source>
        <dbReference type="ARBA" id="ARBA00022729"/>
    </source>
</evidence>
<organism evidence="5 6">
    <name type="scientific">Nyctereutes procyonoides</name>
    <name type="common">Raccoon dog</name>
    <name type="synonym">Canis procyonoides</name>
    <dbReference type="NCBI Taxonomy" id="34880"/>
    <lineage>
        <taxon>Eukaryota</taxon>
        <taxon>Metazoa</taxon>
        <taxon>Chordata</taxon>
        <taxon>Craniata</taxon>
        <taxon>Vertebrata</taxon>
        <taxon>Euteleostomi</taxon>
        <taxon>Mammalia</taxon>
        <taxon>Eutheria</taxon>
        <taxon>Laurasiatheria</taxon>
        <taxon>Carnivora</taxon>
        <taxon>Caniformia</taxon>
        <taxon>Canidae</taxon>
        <taxon>Nyctereutes</taxon>
    </lineage>
</organism>
<sequence length="154" mass="17066">MGFLLLCCVAFCLLGTGSMDAGITQTPQNGIIKKGKNISLECSQTKGHNYMYWYRQDPGMGLRLISYSFGVIYINEGEVSNGYSASRTDLEKFSLSVGTAIPNQTALYFCASSDSHSAYWSPAPHTESRHICSDHTEVFLHNEPDICQDHHGFQ</sequence>
<comment type="caution">
    <text evidence="5">The sequence shown here is derived from an EMBL/GenBank/DDBJ whole genome shotgun (WGS) entry which is preliminary data.</text>
</comment>
<evidence type="ECO:0000256" key="2">
    <source>
        <dbReference type="ARBA" id="ARBA00022859"/>
    </source>
</evidence>
<dbReference type="InterPro" id="IPR013106">
    <property type="entry name" value="Ig_V-set"/>
</dbReference>
<dbReference type="Proteomes" id="UP000645828">
    <property type="component" value="Unassembled WGS sequence"/>
</dbReference>
<evidence type="ECO:0000313" key="6">
    <source>
        <dbReference type="Proteomes" id="UP000645828"/>
    </source>
</evidence>
<dbReference type="InterPro" id="IPR013783">
    <property type="entry name" value="Ig-like_fold"/>
</dbReference>
<dbReference type="PANTHER" id="PTHR23268:SF54">
    <property type="entry name" value="T CELL RECEPTOR BETA VARIABLE 24-1"/>
    <property type="match status" value="1"/>
</dbReference>
<feature type="chain" id="PRO_5032445982" evidence="3">
    <location>
        <begin position="22"/>
        <end position="154"/>
    </location>
</feature>
<feature type="signal peptide" evidence="3">
    <location>
        <begin position="1"/>
        <end position="21"/>
    </location>
</feature>
<keyword evidence="2" id="KW-0391">Immunity</keyword>
<dbReference type="AlphaFoldDB" id="A0A811YSW0"/>
<proteinExistence type="predicted"/>
<dbReference type="Gene3D" id="2.60.40.10">
    <property type="entry name" value="Immunoglobulins"/>
    <property type="match status" value="1"/>
</dbReference>
<dbReference type="PANTHER" id="PTHR23268">
    <property type="entry name" value="T-CELL RECEPTOR BETA CHAIN"/>
    <property type="match status" value="1"/>
</dbReference>
<name>A0A811YSW0_NYCPR</name>
<reference evidence="5" key="1">
    <citation type="submission" date="2020-12" db="EMBL/GenBank/DDBJ databases">
        <authorList>
            <consortium name="Molecular Ecology Group"/>
        </authorList>
    </citation>
    <scope>NUCLEOTIDE SEQUENCE</scope>
    <source>
        <strain evidence="5">TBG_1078</strain>
    </source>
</reference>
<dbReference type="Pfam" id="PF07686">
    <property type="entry name" value="V-set"/>
    <property type="match status" value="1"/>
</dbReference>
<feature type="domain" description="Immunoglobulin V-set" evidence="4">
    <location>
        <begin position="37"/>
        <end position="112"/>
    </location>
</feature>
<protein>
    <submittedName>
        <fullName evidence="5">(raccoon dog) hypothetical protein</fullName>
    </submittedName>
</protein>
<dbReference type="SMART" id="SM00406">
    <property type="entry name" value="IGv"/>
    <property type="match status" value="1"/>
</dbReference>
<keyword evidence="6" id="KW-1185">Reference proteome</keyword>
<dbReference type="GO" id="GO:0007166">
    <property type="term" value="P:cell surface receptor signaling pathway"/>
    <property type="evidence" value="ECO:0007669"/>
    <property type="project" value="TreeGrafter"/>
</dbReference>
<gene>
    <name evidence="5" type="ORF">NYPRO_LOCUS13409</name>
</gene>
<dbReference type="InterPro" id="IPR036179">
    <property type="entry name" value="Ig-like_dom_sf"/>
</dbReference>
<evidence type="ECO:0000313" key="5">
    <source>
        <dbReference type="EMBL" id="CAD7680617.1"/>
    </source>
</evidence>
<dbReference type="EMBL" id="CAJHUB010000749">
    <property type="protein sequence ID" value="CAD7680617.1"/>
    <property type="molecule type" value="Genomic_DNA"/>
</dbReference>
<dbReference type="GO" id="GO:0005886">
    <property type="term" value="C:plasma membrane"/>
    <property type="evidence" value="ECO:0007669"/>
    <property type="project" value="TreeGrafter"/>
</dbReference>
<dbReference type="InterPro" id="IPR050413">
    <property type="entry name" value="TCR_beta_variable"/>
</dbReference>